<dbReference type="OrthoDB" id="1368412at2"/>
<evidence type="ECO:0000313" key="1">
    <source>
        <dbReference type="EMBL" id="QEE49619.1"/>
    </source>
</evidence>
<evidence type="ECO:0000313" key="2">
    <source>
        <dbReference type="Proteomes" id="UP000321222"/>
    </source>
</evidence>
<organism evidence="1 2">
    <name type="scientific">Flavobacterium alkalisoli</name>
    <dbReference type="NCBI Taxonomy" id="2602769"/>
    <lineage>
        <taxon>Bacteria</taxon>
        <taxon>Pseudomonadati</taxon>
        <taxon>Bacteroidota</taxon>
        <taxon>Flavobacteriia</taxon>
        <taxon>Flavobacteriales</taxon>
        <taxon>Flavobacteriaceae</taxon>
        <taxon>Flavobacterium</taxon>
    </lineage>
</organism>
<accession>A0A5B9FTR9</accession>
<protein>
    <recommendedName>
        <fullName evidence="3">DUF4248 domain-containing protein</fullName>
    </recommendedName>
</protein>
<dbReference type="RefSeq" id="WP_147583127.1">
    <property type="nucleotide sequence ID" value="NZ_CP042831.1"/>
</dbReference>
<dbReference type="Proteomes" id="UP000321222">
    <property type="component" value="Chromosome"/>
</dbReference>
<keyword evidence="2" id="KW-1185">Reference proteome</keyword>
<evidence type="ECO:0008006" key="3">
    <source>
        <dbReference type="Google" id="ProtNLM"/>
    </source>
</evidence>
<dbReference type="EMBL" id="CP042831">
    <property type="protein sequence ID" value="QEE49619.1"/>
    <property type="molecule type" value="Genomic_DNA"/>
</dbReference>
<sequence>MNTQEMELQTLPYSVNKKKLTALYVASGMTERQIRDGINTIIADNRKLPSDKPVNVQNIWNCEFMEFVDTYGLPKGYKK</sequence>
<gene>
    <name evidence="1" type="ORF">FUA48_08495</name>
</gene>
<proteinExistence type="predicted"/>
<dbReference type="AlphaFoldDB" id="A0A5B9FTR9"/>
<name>A0A5B9FTR9_9FLAO</name>
<dbReference type="KEGG" id="fak:FUA48_08495"/>
<reference evidence="1 2" key="1">
    <citation type="submission" date="2019-08" db="EMBL/GenBank/DDBJ databases">
        <title>Flavobacterium alkalisoli sp. nov., isolated from rhizosphere soil of Suaeda salsa.</title>
        <authorList>
            <person name="Sun J.-Q."/>
            <person name="Xu L."/>
        </authorList>
    </citation>
    <scope>NUCLEOTIDE SEQUENCE [LARGE SCALE GENOMIC DNA]</scope>
    <source>
        <strain evidence="1 2">XS-5</strain>
    </source>
</reference>